<dbReference type="Pfam" id="PF09856">
    <property type="entry name" value="ScfRs"/>
    <property type="match status" value="1"/>
</dbReference>
<reference evidence="6 7" key="1">
    <citation type="journal article" date="2019" name="Int. J. Syst. Evol. Microbiol.">
        <title>The Global Catalogue of Microorganisms (GCM) 10K type strain sequencing project: providing services to taxonomists for standard genome sequencing and annotation.</title>
        <authorList>
            <consortium name="The Broad Institute Genomics Platform"/>
            <consortium name="The Broad Institute Genome Sequencing Center for Infectious Disease"/>
            <person name="Wu L."/>
            <person name="Ma J."/>
        </authorList>
    </citation>
    <scope>NUCLEOTIDE SEQUENCE [LARGE SCALE GENOMIC DNA]</scope>
    <source>
        <strain evidence="6 7">JCM 15115</strain>
    </source>
</reference>
<dbReference type="EMBL" id="BAAADE010000003">
    <property type="protein sequence ID" value="GAA0604509.1"/>
    <property type="molecule type" value="Genomic_DNA"/>
</dbReference>
<evidence type="ECO:0000256" key="2">
    <source>
        <dbReference type="ARBA" id="ARBA00023015"/>
    </source>
</evidence>
<keyword evidence="4" id="KW-0804">Transcription</keyword>
<dbReference type="InterPro" id="IPR010359">
    <property type="entry name" value="IrrE_HExxH"/>
</dbReference>
<evidence type="ECO:0000256" key="1">
    <source>
        <dbReference type="ARBA" id="ARBA00007227"/>
    </source>
</evidence>
<keyword evidence="3" id="KW-0238">DNA-binding</keyword>
<dbReference type="SMART" id="SM00530">
    <property type="entry name" value="HTH_XRE"/>
    <property type="match status" value="1"/>
</dbReference>
<dbReference type="RefSeq" id="WP_343805070.1">
    <property type="nucleotide sequence ID" value="NZ_BAAADE010000003.1"/>
</dbReference>
<feature type="domain" description="HTH cro/C1-type" evidence="5">
    <location>
        <begin position="9"/>
        <end position="63"/>
    </location>
</feature>
<dbReference type="PROSITE" id="PS50943">
    <property type="entry name" value="HTH_CROC1"/>
    <property type="match status" value="1"/>
</dbReference>
<accession>A0ABN1G611</accession>
<evidence type="ECO:0000256" key="3">
    <source>
        <dbReference type="ARBA" id="ARBA00023125"/>
    </source>
</evidence>
<dbReference type="SUPFAM" id="SSF47413">
    <property type="entry name" value="lambda repressor-like DNA-binding domains"/>
    <property type="match status" value="1"/>
</dbReference>
<protein>
    <submittedName>
        <fullName evidence="6">Acetate metabolism transcriptional regulator RamB</fullName>
    </submittedName>
</protein>
<organism evidence="6 7">
    <name type="scientific">Paenochrobactrum glaciei</name>
    <dbReference type="NCBI Taxonomy" id="486407"/>
    <lineage>
        <taxon>Bacteria</taxon>
        <taxon>Pseudomonadati</taxon>
        <taxon>Pseudomonadota</taxon>
        <taxon>Alphaproteobacteria</taxon>
        <taxon>Hyphomicrobiales</taxon>
        <taxon>Brucellaceae</taxon>
        <taxon>Paenochrobactrum</taxon>
    </lineage>
</organism>
<evidence type="ECO:0000313" key="7">
    <source>
        <dbReference type="Proteomes" id="UP001424441"/>
    </source>
</evidence>
<name>A0ABN1G611_9HYPH</name>
<dbReference type="PANTHER" id="PTHR46797">
    <property type="entry name" value="HTH-TYPE TRANSCRIPTIONAL REGULATOR"/>
    <property type="match status" value="1"/>
</dbReference>
<proteinExistence type="inferred from homology"/>
<comment type="similarity">
    <text evidence="1">Belongs to the short-chain fatty acyl-CoA assimilation regulator (ScfR) family.</text>
</comment>
<gene>
    <name evidence="6" type="primary">ramB</name>
    <name evidence="6" type="ORF">GCM10008943_20070</name>
</gene>
<dbReference type="InterPro" id="IPR018653">
    <property type="entry name" value="ScfR_C"/>
</dbReference>
<evidence type="ECO:0000313" key="6">
    <source>
        <dbReference type="EMBL" id="GAA0604509.1"/>
    </source>
</evidence>
<dbReference type="Pfam" id="PF01381">
    <property type="entry name" value="HTH_3"/>
    <property type="match status" value="1"/>
</dbReference>
<evidence type="ECO:0000259" key="5">
    <source>
        <dbReference type="PROSITE" id="PS50943"/>
    </source>
</evidence>
<dbReference type="InterPro" id="IPR001387">
    <property type="entry name" value="Cro/C1-type_HTH"/>
</dbReference>
<evidence type="ECO:0000256" key="4">
    <source>
        <dbReference type="ARBA" id="ARBA00023163"/>
    </source>
</evidence>
<dbReference type="Gene3D" id="1.10.260.40">
    <property type="entry name" value="lambda repressor-like DNA-binding domains"/>
    <property type="match status" value="1"/>
</dbReference>
<dbReference type="Pfam" id="PF06114">
    <property type="entry name" value="Peptidase_M78"/>
    <property type="match status" value="1"/>
</dbReference>
<keyword evidence="2" id="KW-0805">Transcription regulation</keyword>
<sequence>MRAPIGIQIRKQRKATGQSQASLAKAVGISASYLNLIESNKRAIGGALLLRLAERLNLDVEHLSGRSEQRQILALQEIATDPVLCRADLSAIEMADFVARYPEAARAIQLLYQAYTDANEDMEAYASRLRSDPFLSETLHEVLNRIAAIRSSAEILFTMPDLNASDRHRFTGMINSEGDSLTSTVRNLASYFDESTARRKAITPLQEVEEAIIAWENYYPRLEEAAVELRREIEAHGEFSETTLTLALEKKLKIRCRKWAEKQNVSWGHWFDAGNDTLWFRGNTTAATRQFQMANLYAAQLMQSTIAAQVDLFNLTSPEACSIAQHALSSYIAGAIMMPYEAFFKDAEEHLYDIDLLSQIYSSSFEQVAHRLVTLRRKGQEGVPFGFLRADMAGRLSKRFPLPGFTLPVSGHGCLLWPVYDAFASNSAIRQISEFTNGNKYLLVAKAVPKRVSAFGDRPLVFSVMLACDILHADRTIYGKGLELNAKPVPIGPSCRLCIRYDCSHRQEPASAP</sequence>
<keyword evidence="7" id="KW-1185">Reference proteome</keyword>
<dbReference type="Proteomes" id="UP001424441">
    <property type="component" value="Unassembled WGS sequence"/>
</dbReference>
<dbReference type="InterPro" id="IPR050807">
    <property type="entry name" value="TransReg_Diox_bact_type"/>
</dbReference>
<comment type="caution">
    <text evidence="6">The sequence shown here is derived from an EMBL/GenBank/DDBJ whole genome shotgun (WGS) entry which is preliminary data.</text>
</comment>
<dbReference type="CDD" id="cd00093">
    <property type="entry name" value="HTH_XRE"/>
    <property type="match status" value="1"/>
</dbReference>
<dbReference type="InterPro" id="IPR010982">
    <property type="entry name" value="Lambda_DNA-bd_dom_sf"/>
</dbReference>
<dbReference type="PANTHER" id="PTHR46797:SF23">
    <property type="entry name" value="HTH-TYPE TRANSCRIPTIONAL REGULATOR SUTR"/>
    <property type="match status" value="1"/>
</dbReference>